<dbReference type="EMBL" id="JADCTT010000003">
    <property type="protein sequence ID" value="KAF9755977.1"/>
    <property type="molecule type" value="Genomic_DNA"/>
</dbReference>
<accession>A0A8H7NHF5</accession>
<dbReference type="SUPFAM" id="SSF53474">
    <property type="entry name" value="alpha/beta-Hydrolases"/>
    <property type="match status" value="1"/>
</dbReference>
<organism evidence="3 4">
    <name type="scientific">Bionectria ochroleuca</name>
    <name type="common">Gliocladium roseum</name>
    <dbReference type="NCBI Taxonomy" id="29856"/>
    <lineage>
        <taxon>Eukaryota</taxon>
        <taxon>Fungi</taxon>
        <taxon>Dikarya</taxon>
        <taxon>Ascomycota</taxon>
        <taxon>Pezizomycotina</taxon>
        <taxon>Sordariomycetes</taxon>
        <taxon>Hypocreomycetidae</taxon>
        <taxon>Hypocreales</taxon>
        <taxon>Bionectriaceae</taxon>
        <taxon>Clonostachys</taxon>
    </lineage>
</organism>
<dbReference type="Proteomes" id="UP000616885">
    <property type="component" value="Unassembled WGS sequence"/>
</dbReference>
<dbReference type="Gene3D" id="3.40.50.1820">
    <property type="entry name" value="alpha/beta hydrolase"/>
    <property type="match status" value="1"/>
</dbReference>
<sequence>MHPLGAAIFVFIGGTSPTFSAFKKININDPDSKQFAASNGPDFISRLRGYVNVVGTDPSDDRDMYPIRRAILLRALLEKRFHIEQGEEIKVDPTVANGLLKTPSFHHGARSLEAILSMSRLKEQREFQRAALPSETQLTLHVDSQEFMKHVRRRRNLPPHLCEKLAEKLHRVFREEMWTRQGNTGPLNADEERNADSTTVPWDKLPENLKESNRLAADDIVIKLLAIHGLNGHREKTWIADNGVHWLRSLLPNDLPNARILCWGYDANTHSSSRVSCQYLYDHAQTLVSDLSRKRKITKTSERPIIFIAHSLGGIVLKSALIHSDAAREGALLEHRSVKLSTYGILFMGTPHQGGNGVQLGRVLANVASIFISADDRLLKHLERDSEWLQQQLWQYGPISGDFVTKFAYEQYETPTLLGHSILVVPKVSAVVPGQADAEPIVIHADHISMVKFASKENADYKMVVEQLQIMALDAEEIVRSRWEAERRADNEVSTKYLIPYTSNPDFVRRSGILNRLKDQLGHTKENTGTSQARVSLYGLGGTGKTQIALAYVFWLQETYRKVSILWVHAGKAERFRQSFISIAEEYKIPGYADPKVDVLLLVKNWLRKKNHGEWLMVLDNADDTQLFFGQPSETISCMESNDEKNLARYLPECSHGTFLITTRNKQLGVKLTKGQQMIEVPRMNENESEQLLRARLRDTSATSAELSQLSSQLEHLPLALAQGAAFIQETGITVSKYLRMLGESDKDTVYLLSREFETVGRDSEAPQAVAETWMLSFQQIQQQHALASELLSFMSLLDRQDIPEQFMSHFCELDQTGDSSDEIRLTEALGILKAFSFVTEENSGSFDMHRLVQLVTRKRLASQGTISQVGGKALLTVSHVYPYGVYETRAICARYLSHASTVLQLSGLSSKDEAEAKASLYHCIAGYYMFEGKWTNAETSSAEAVKIREEVLGANHPDTLTSMANLASTYRNQGRWKEAEKLEVHVMETRKTKLGADHPDTLTGMANLASTYRNQGRWGRQRS</sequence>
<dbReference type="Gene3D" id="6.20.350.10">
    <property type="match status" value="1"/>
</dbReference>
<dbReference type="PANTHER" id="PTHR46082:SF6">
    <property type="entry name" value="AAA+ ATPASE DOMAIN-CONTAINING PROTEIN-RELATED"/>
    <property type="match status" value="1"/>
</dbReference>
<evidence type="ECO:0000313" key="4">
    <source>
        <dbReference type="Proteomes" id="UP000616885"/>
    </source>
</evidence>
<name>A0A8H7NHF5_BIOOC</name>
<dbReference type="InterPro" id="IPR056681">
    <property type="entry name" value="DUF7779"/>
</dbReference>
<feature type="region of interest" description="Disordered" evidence="1">
    <location>
        <begin position="183"/>
        <end position="204"/>
    </location>
</feature>
<dbReference type="Gene3D" id="1.25.40.10">
    <property type="entry name" value="Tetratricopeptide repeat domain"/>
    <property type="match status" value="1"/>
</dbReference>
<comment type="caution">
    <text evidence="3">The sequence shown here is derived from an EMBL/GenBank/DDBJ whole genome shotgun (WGS) entry which is preliminary data.</text>
</comment>
<dbReference type="SUPFAM" id="SSF52540">
    <property type="entry name" value="P-loop containing nucleoside triphosphate hydrolases"/>
    <property type="match status" value="1"/>
</dbReference>
<dbReference type="Gene3D" id="3.40.50.300">
    <property type="entry name" value="P-loop containing nucleotide triphosphate hydrolases"/>
    <property type="match status" value="1"/>
</dbReference>
<dbReference type="InterPro" id="IPR053137">
    <property type="entry name" value="NLR-like"/>
</dbReference>
<protein>
    <recommendedName>
        <fullName evidence="2">DUF7779 domain-containing protein</fullName>
    </recommendedName>
</protein>
<dbReference type="PANTHER" id="PTHR46082">
    <property type="entry name" value="ATP/GTP-BINDING PROTEIN-RELATED"/>
    <property type="match status" value="1"/>
</dbReference>
<dbReference type="SUPFAM" id="SSF48452">
    <property type="entry name" value="TPR-like"/>
    <property type="match status" value="1"/>
</dbReference>
<evidence type="ECO:0000313" key="3">
    <source>
        <dbReference type="EMBL" id="KAF9755977.1"/>
    </source>
</evidence>
<reference evidence="3" key="1">
    <citation type="submission" date="2020-10" db="EMBL/GenBank/DDBJ databases">
        <title>High-Quality Genome Resource of Clonostachys rosea strain S41 by Oxford Nanopore Long-Read Sequencing.</title>
        <authorList>
            <person name="Wang H."/>
        </authorList>
    </citation>
    <scope>NUCLEOTIDE SEQUENCE</scope>
    <source>
        <strain evidence="3">S41</strain>
    </source>
</reference>
<dbReference type="InterPro" id="IPR011990">
    <property type="entry name" value="TPR-like_helical_dom_sf"/>
</dbReference>
<feature type="domain" description="DUF7779" evidence="2">
    <location>
        <begin position="782"/>
        <end position="863"/>
    </location>
</feature>
<dbReference type="AlphaFoldDB" id="A0A8H7NHF5"/>
<dbReference type="InterPro" id="IPR029058">
    <property type="entry name" value="AB_hydrolase_fold"/>
</dbReference>
<dbReference type="Pfam" id="PF13424">
    <property type="entry name" value="TPR_12"/>
    <property type="match status" value="1"/>
</dbReference>
<evidence type="ECO:0000256" key="1">
    <source>
        <dbReference type="SAM" id="MobiDB-lite"/>
    </source>
</evidence>
<proteinExistence type="predicted"/>
<dbReference type="InterPro" id="IPR027417">
    <property type="entry name" value="P-loop_NTPase"/>
</dbReference>
<gene>
    <name evidence="3" type="ORF">IM811_011418</name>
</gene>
<dbReference type="Pfam" id="PF25000">
    <property type="entry name" value="DUF7779"/>
    <property type="match status" value="1"/>
</dbReference>
<evidence type="ECO:0000259" key="2">
    <source>
        <dbReference type="Pfam" id="PF25000"/>
    </source>
</evidence>